<reference evidence="4 5" key="1">
    <citation type="submission" date="2018-08" db="EMBL/GenBank/DDBJ databases">
        <title>Recombination of ecologically and evolutionarily significant loci maintains genetic cohesion in the Pseudomonas syringae species complex.</title>
        <authorList>
            <person name="Dillon M."/>
            <person name="Thakur S."/>
            <person name="Almeida R.N.D."/>
            <person name="Weir B.S."/>
            <person name="Guttman D.S."/>
        </authorList>
    </citation>
    <scope>NUCLEOTIDE SEQUENCE [LARGE SCALE GENOMIC DNA]</scope>
    <source>
        <strain evidence="3 4">ICMP 4182</strain>
        <strain evidence="1 5">ICMP 6372</strain>
        <strain evidence="2 6">ICMP 867</strain>
    </source>
</reference>
<dbReference type="Pfam" id="PF09952">
    <property type="entry name" value="AbiEi_2"/>
    <property type="match status" value="1"/>
</dbReference>
<sequence>MNQYHPQHSGRYEFERHALEELVKTLEEALGPDAEVRHKSGLPFSSSTDSDPDGLIEIQTPYKTLLVYVEVKRDVYPRDIRDTVWALNNCMRYQDHAYDAVGMLAAGSLSLGAREELKTQNIAYFDLGGSLYLKHKTWLISIDKPSKRLKKYSNGIDIFTDARGSVVHALLMHANVWLTGAELAEQAETSSYTCSVVLQELTLREWVESSGGGPSKRRMLTRPEKLLHAWAEQWQERKEKQTKWYTFVENPKHMLADLADRIDDQRIDFPWAFTGATAANVVAPLLTSTEGAEIIVPKGYADRMADVLGLKSVSKGANVTLIEREPASLLYRYRHSDHPAFFASAYILYLDLLDGRGRNKELADHLREQLESLWQRN</sequence>
<gene>
    <name evidence="3" type="ORF">ALQ11_00091</name>
    <name evidence="2" type="ORF">ALQ41_100903</name>
    <name evidence="1" type="ORF">ALQ42_100828</name>
</gene>
<comment type="caution">
    <text evidence="3">The sequence shown here is derived from an EMBL/GenBank/DDBJ whole genome shotgun (WGS) entry which is preliminary data.</text>
</comment>
<dbReference type="Proteomes" id="UP000273536">
    <property type="component" value="Unassembled WGS sequence"/>
</dbReference>
<evidence type="ECO:0000313" key="2">
    <source>
        <dbReference type="EMBL" id="RMO34802.1"/>
    </source>
</evidence>
<proteinExistence type="predicted"/>
<dbReference type="RefSeq" id="WP_004663901.1">
    <property type="nucleotide sequence ID" value="NZ_RBOQ01000122.1"/>
</dbReference>
<accession>A0A3M2W5Z5</accession>
<dbReference type="EMBL" id="RBQX01000326">
    <property type="protein sequence ID" value="RMQ08298.1"/>
    <property type="molecule type" value="Genomic_DNA"/>
</dbReference>
<dbReference type="AlphaFoldDB" id="A0A3M2W5Z5"/>
<dbReference type="EMBL" id="RBPS01000252">
    <property type="protein sequence ID" value="RMO34431.1"/>
    <property type="molecule type" value="Genomic_DNA"/>
</dbReference>
<evidence type="ECO:0000313" key="4">
    <source>
        <dbReference type="Proteomes" id="UP000272471"/>
    </source>
</evidence>
<evidence type="ECO:0000313" key="1">
    <source>
        <dbReference type="EMBL" id="RMO34431.1"/>
    </source>
</evidence>
<dbReference type="Proteomes" id="UP000272471">
    <property type="component" value="Unassembled WGS sequence"/>
</dbReference>
<dbReference type="EMBL" id="RBPT01000558">
    <property type="protein sequence ID" value="RMO34802.1"/>
    <property type="molecule type" value="Genomic_DNA"/>
</dbReference>
<name>A0A3M2W5Z5_PSESG</name>
<dbReference type="InterPro" id="IPR019238">
    <property type="entry name" value="AbiEi_2"/>
</dbReference>
<dbReference type="Proteomes" id="UP000280599">
    <property type="component" value="Unassembled WGS sequence"/>
</dbReference>
<evidence type="ECO:0000313" key="3">
    <source>
        <dbReference type="EMBL" id="RMQ08298.1"/>
    </source>
</evidence>
<protein>
    <submittedName>
        <fullName evidence="3">Uncharacterized protein</fullName>
    </submittedName>
</protein>
<organism evidence="3 4">
    <name type="scientific">Pseudomonas savastanoi pv. glycinea</name>
    <name type="common">Pseudomonas syringae pv. glycinea</name>
    <dbReference type="NCBI Taxonomy" id="318"/>
    <lineage>
        <taxon>Bacteria</taxon>
        <taxon>Pseudomonadati</taxon>
        <taxon>Pseudomonadota</taxon>
        <taxon>Gammaproteobacteria</taxon>
        <taxon>Pseudomonadales</taxon>
        <taxon>Pseudomonadaceae</taxon>
        <taxon>Pseudomonas</taxon>
    </lineage>
</organism>
<evidence type="ECO:0000313" key="6">
    <source>
        <dbReference type="Proteomes" id="UP000280599"/>
    </source>
</evidence>
<evidence type="ECO:0000313" key="5">
    <source>
        <dbReference type="Proteomes" id="UP000273536"/>
    </source>
</evidence>